<accession>A0ABX0IV71</accession>
<gene>
    <name evidence="2" type="ORF">FIA58_018995</name>
</gene>
<evidence type="ECO:0000313" key="2">
    <source>
        <dbReference type="EMBL" id="NHN27772.1"/>
    </source>
</evidence>
<dbReference type="EMBL" id="VEVQ02000018">
    <property type="protein sequence ID" value="NHN27772.1"/>
    <property type="molecule type" value="Genomic_DNA"/>
</dbReference>
<name>A0ABX0IV71_9FLAO</name>
<keyword evidence="1" id="KW-0732">Signal</keyword>
<evidence type="ECO:0008006" key="4">
    <source>
        <dbReference type="Google" id="ProtNLM"/>
    </source>
</evidence>
<dbReference type="RefSeq" id="WP_140964282.1">
    <property type="nucleotide sequence ID" value="NZ_VEVQ02000018.1"/>
</dbReference>
<feature type="signal peptide" evidence="1">
    <location>
        <begin position="1"/>
        <end position="19"/>
    </location>
</feature>
<evidence type="ECO:0000256" key="1">
    <source>
        <dbReference type="SAM" id="SignalP"/>
    </source>
</evidence>
<protein>
    <recommendedName>
        <fullName evidence="4">Outer membrane protein beta-barrel domain-containing protein</fullName>
    </recommendedName>
</protein>
<dbReference type="Proteomes" id="UP000817854">
    <property type="component" value="Unassembled WGS sequence"/>
</dbReference>
<reference evidence="2" key="2">
    <citation type="submission" date="2020-02" db="EMBL/GenBank/DDBJ databases">
        <title>Flavobacterium profundi sp. nov., isolated from a deep-sea seamount.</title>
        <authorList>
            <person name="Zhang D.-C."/>
        </authorList>
    </citation>
    <scope>NUCLEOTIDE SEQUENCE</scope>
    <source>
        <strain evidence="2">EC11</strain>
    </source>
</reference>
<keyword evidence="3" id="KW-1185">Reference proteome</keyword>
<feature type="chain" id="PRO_5046717654" description="Outer membrane protein beta-barrel domain-containing protein" evidence="1">
    <location>
        <begin position="20"/>
        <end position="197"/>
    </location>
</feature>
<reference evidence="2" key="1">
    <citation type="submission" date="2019-05" db="EMBL/GenBank/DDBJ databases">
        <authorList>
            <person name="Lianzixin W."/>
        </authorList>
    </citation>
    <scope>NUCLEOTIDE SEQUENCE</scope>
    <source>
        <strain evidence="2">EC11</strain>
    </source>
</reference>
<proteinExistence type="predicted"/>
<organism evidence="2 3">
    <name type="scientific">Flavobacterium jejuense</name>
    <dbReference type="NCBI Taxonomy" id="1544455"/>
    <lineage>
        <taxon>Bacteria</taxon>
        <taxon>Pseudomonadati</taxon>
        <taxon>Bacteroidota</taxon>
        <taxon>Flavobacteriia</taxon>
        <taxon>Flavobacteriales</taxon>
        <taxon>Flavobacteriaceae</taxon>
        <taxon>Flavobacterium</taxon>
    </lineage>
</organism>
<evidence type="ECO:0000313" key="3">
    <source>
        <dbReference type="Proteomes" id="UP000817854"/>
    </source>
</evidence>
<sequence length="197" mass="22536">MKNIFVMALLLLTSQLITAQENTYYLTSEYNIGNYLGVDLNLNYVFKNKYALKVGFSGNIRKPKSQPDNYSSGLNGLFSFTTANPYDHFLNYKIDFGRIYALNKKGTIRANIAFGLGYTVIKEPTNWQSVESDSWVNLAENYTYTYYSYSTMSLTINPKIEFPLTRFFGFSVSPMIQLNKDRTYFGIGIGTMFGKLK</sequence>
<comment type="caution">
    <text evidence="2">The sequence shown here is derived from an EMBL/GenBank/DDBJ whole genome shotgun (WGS) entry which is preliminary data.</text>
</comment>